<keyword evidence="2" id="KW-0472">Membrane</keyword>
<evidence type="ECO:0000256" key="1">
    <source>
        <dbReference type="SAM" id="MobiDB-lite"/>
    </source>
</evidence>
<keyword evidence="2" id="KW-0812">Transmembrane</keyword>
<dbReference type="RefSeq" id="XP_020106436.1">
    <property type="nucleotide sequence ID" value="XM_020250847.1"/>
</dbReference>
<protein>
    <submittedName>
        <fullName evidence="4">Formin-like protein 15</fullName>
    </submittedName>
</protein>
<dbReference type="Proteomes" id="UP000515123">
    <property type="component" value="Linkage group 17"/>
</dbReference>
<evidence type="ECO:0000313" key="3">
    <source>
        <dbReference type="Proteomes" id="UP000515123"/>
    </source>
</evidence>
<evidence type="ECO:0000256" key="2">
    <source>
        <dbReference type="SAM" id="Phobius"/>
    </source>
</evidence>
<name>A0A6P5GCW0_ANACO</name>
<reference evidence="4" key="2">
    <citation type="submission" date="2025-08" db="UniProtKB">
        <authorList>
            <consortium name="RefSeq"/>
        </authorList>
    </citation>
    <scope>IDENTIFICATION</scope>
    <source>
        <tissue evidence="4">Leaf</tissue>
    </source>
</reference>
<feature type="compositionally biased region" description="Low complexity" evidence="1">
    <location>
        <begin position="89"/>
        <end position="98"/>
    </location>
</feature>
<feature type="region of interest" description="Disordered" evidence="1">
    <location>
        <begin position="75"/>
        <end position="133"/>
    </location>
</feature>
<dbReference type="AlphaFoldDB" id="A0A6P5GCW0"/>
<dbReference type="GeneID" id="109722730"/>
<reference evidence="3" key="1">
    <citation type="journal article" date="2015" name="Nat. Genet.">
        <title>The pineapple genome and the evolution of CAM photosynthesis.</title>
        <authorList>
            <person name="Ming R."/>
            <person name="VanBuren R."/>
            <person name="Wai C.M."/>
            <person name="Tang H."/>
            <person name="Schatz M.C."/>
            <person name="Bowers J.E."/>
            <person name="Lyons E."/>
            <person name="Wang M.L."/>
            <person name="Chen J."/>
            <person name="Biggers E."/>
            <person name="Zhang J."/>
            <person name="Huang L."/>
            <person name="Zhang L."/>
            <person name="Miao W."/>
            <person name="Zhang J."/>
            <person name="Ye Z."/>
            <person name="Miao C."/>
            <person name="Lin Z."/>
            <person name="Wang H."/>
            <person name="Zhou H."/>
            <person name="Yim W.C."/>
            <person name="Priest H.D."/>
            <person name="Zheng C."/>
            <person name="Woodhouse M."/>
            <person name="Edger P.P."/>
            <person name="Guyot R."/>
            <person name="Guo H.B."/>
            <person name="Guo H."/>
            <person name="Zheng G."/>
            <person name="Singh R."/>
            <person name="Sharma A."/>
            <person name="Min X."/>
            <person name="Zheng Y."/>
            <person name="Lee H."/>
            <person name="Gurtowski J."/>
            <person name="Sedlazeck F.J."/>
            <person name="Harkess A."/>
            <person name="McKain M.R."/>
            <person name="Liao Z."/>
            <person name="Fang J."/>
            <person name="Liu J."/>
            <person name="Zhang X."/>
            <person name="Zhang Q."/>
            <person name="Hu W."/>
            <person name="Qin Y."/>
            <person name="Wang K."/>
            <person name="Chen L.Y."/>
            <person name="Shirley N."/>
            <person name="Lin Y.R."/>
            <person name="Liu L.Y."/>
            <person name="Hernandez A.G."/>
            <person name="Wright C.L."/>
            <person name="Bulone V."/>
            <person name="Tuskan G.A."/>
            <person name="Heath K."/>
            <person name="Zee F."/>
            <person name="Moore P.H."/>
            <person name="Sunkar R."/>
            <person name="Leebens-Mack J.H."/>
            <person name="Mockler T."/>
            <person name="Bennetzen J.L."/>
            <person name="Freeling M."/>
            <person name="Sankoff D."/>
            <person name="Paterson A.H."/>
            <person name="Zhu X."/>
            <person name="Yang X."/>
            <person name="Smith J.A."/>
            <person name="Cushman J.C."/>
            <person name="Paull R.E."/>
            <person name="Yu Q."/>
        </authorList>
    </citation>
    <scope>NUCLEOTIDE SEQUENCE [LARGE SCALE GENOMIC DNA]</scope>
    <source>
        <strain evidence="3">cv. F153</strain>
    </source>
</reference>
<evidence type="ECO:0000313" key="4">
    <source>
        <dbReference type="RefSeq" id="XP_020106436.1"/>
    </source>
</evidence>
<feature type="compositionally biased region" description="Pro residues" evidence="1">
    <location>
        <begin position="99"/>
        <end position="118"/>
    </location>
</feature>
<feature type="compositionally biased region" description="Pro residues" evidence="1">
    <location>
        <begin position="75"/>
        <end position="88"/>
    </location>
</feature>
<sequence length="171" mass="18318">MALCLGRETLATSSGNMFSLSKWPSMENSFYLVAAAITLLFVTAHGRVDESMMAPSPEFNVLCISECGTCPMICAPPPPSPPPPPPSSPSSSSSTPTLHRPPPPPPSPKSYSSPPSPSSPHSSSPPAGEQRGGSSSPYYYFYTSGAKQVRFFLNFWELFFLVLASFALFPH</sequence>
<dbReference type="OrthoDB" id="784019at2759"/>
<accession>A0A6P5GCW0</accession>
<feature type="transmembrane region" description="Helical" evidence="2">
    <location>
        <begin position="151"/>
        <end position="169"/>
    </location>
</feature>
<keyword evidence="2" id="KW-1133">Transmembrane helix</keyword>
<organism evidence="3 4">
    <name type="scientific">Ananas comosus</name>
    <name type="common">Pineapple</name>
    <name type="synonym">Ananas ananas</name>
    <dbReference type="NCBI Taxonomy" id="4615"/>
    <lineage>
        <taxon>Eukaryota</taxon>
        <taxon>Viridiplantae</taxon>
        <taxon>Streptophyta</taxon>
        <taxon>Embryophyta</taxon>
        <taxon>Tracheophyta</taxon>
        <taxon>Spermatophyta</taxon>
        <taxon>Magnoliopsida</taxon>
        <taxon>Liliopsida</taxon>
        <taxon>Poales</taxon>
        <taxon>Bromeliaceae</taxon>
        <taxon>Bromelioideae</taxon>
        <taxon>Ananas</taxon>
    </lineage>
</organism>
<feature type="transmembrane region" description="Helical" evidence="2">
    <location>
        <begin position="29"/>
        <end position="48"/>
    </location>
</feature>
<keyword evidence="3" id="KW-1185">Reference proteome</keyword>
<gene>
    <name evidence="4" type="primary">LOC109722730</name>
</gene>
<proteinExistence type="predicted"/>